<name>A0AAD6QL17_9ROSI</name>
<sequence length="43" mass="4610">MAEAAQVSFKTPWSTVAVMAAAFAICLSTLQTWEDFGQDLMAA</sequence>
<reference evidence="2" key="1">
    <citation type="journal article" date="2023" name="Mol. Ecol. Resour.">
        <title>Chromosome-level genome assembly of a triploid poplar Populus alba 'Berolinensis'.</title>
        <authorList>
            <person name="Chen S."/>
            <person name="Yu Y."/>
            <person name="Wang X."/>
            <person name="Wang S."/>
            <person name="Zhang T."/>
            <person name="Zhou Y."/>
            <person name="He R."/>
            <person name="Meng N."/>
            <person name="Wang Y."/>
            <person name="Liu W."/>
            <person name="Liu Z."/>
            <person name="Liu J."/>
            <person name="Guo Q."/>
            <person name="Huang H."/>
            <person name="Sederoff R.R."/>
            <person name="Wang G."/>
            <person name="Qu G."/>
            <person name="Chen S."/>
        </authorList>
    </citation>
    <scope>NUCLEOTIDE SEQUENCE</scope>
    <source>
        <strain evidence="2">SC-2020</strain>
    </source>
</reference>
<keyword evidence="1" id="KW-0472">Membrane</keyword>
<protein>
    <submittedName>
        <fullName evidence="2">Uncharacterized protein</fullName>
    </submittedName>
</protein>
<gene>
    <name evidence="2" type="ORF">NC653_015627</name>
</gene>
<dbReference type="AlphaFoldDB" id="A0AAD6QL17"/>
<evidence type="ECO:0000313" key="2">
    <source>
        <dbReference type="EMBL" id="KAJ6992309.1"/>
    </source>
</evidence>
<dbReference type="Proteomes" id="UP001164929">
    <property type="component" value="Chromosome 6"/>
</dbReference>
<accession>A0AAD6QL17</accession>
<keyword evidence="1" id="KW-0812">Transmembrane</keyword>
<proteinExistence type="predicted"/>
<evidence type="ECO:0000256" key="1">
    <source>
        <dbReference type="SAM" id="Phobius"/>
    </source>
</evidence>
<feature type="transmembrane region" description="Helical" evidence="1">
    <location>
        <begin position="12"/>
        <end position="33"/>
    </location>
</feature>
<comment type="caution">
    <text evidence="2">The sequence shown here is derived from an EMBL/GenBank/DDBJ whole genome shotgun (WGS) entry which is preliminary data.</text>
</comment>
<dbReference type="EMBL" id="JAQIZT010000006">
    <property type="protein sequence ID" value="KAJ6992309.1"/>
    <property type="molecule type" value="Genomic_DNA"/>
</dbReference>
<organism evidence="2 3">
    <name type="scientific">Populus alba x Populus x berolinensis</name>
    <dbReference type="NCBI Taxonomy" id="444605"/>
    <lineage>
        <taxon>Eukaryota</taxon>
        <taxon>Viridiplantae</taxon>
        <taxon>Streptophyta</taxon>
        <taxon>Embryophyta</taxon>
        <taxon>Tracheophyta</taxon>
        <taxon>Spermatophyta</taxon>
        <taxon>Magnoliopsida</taxon>
        <taxon>eudicotyledons</taxon>
        <taxon>Gunneridae</taxon>
        <taxon>Pentapetalae</taxon>
        <taxon>rosids</taxon>
        <taxon>fabids</taxon>
        <taxon>Malpighiales</taxon>
        <taxon>Salicaceae</taxon>
        <taxon>Saliceae</taxon>
        <taxon>Populus</taxon>
    </lineage>
</organism>
<keyword evidence="1" id="KW-1133">Transmembrane helix</keyword>
<keyword evidence="3" id="KW-1185">Reference proteome</keyword>
<evidence type="ECO:0000313" key="3">
    <source>
        <dbReference type="Proteomes" id="UP001164929"/>
    </source>
</evidence>